<dbReference type="Proteomes" id="UP000008922">
    <property type="component" value="Chromosome"/>
</dbReference>
<dbReference type="InterPro" id="IPR050957">
    <property type="entry name" value="BMP_lipoprotein"/>
</dbReference>
<dbReference type="PANTHER" id="PTHR34296:SF2">
    <property type="entry name" value="ABC TRANSPORTER GUANOSINE-BINDING PROTEIN NUPN"/>
    <property type="match status" value="1"/>
</dbReference>
<evidence type="ECO:0000256" key="3">
    <source>
        <dbReference type="ARBA" id="ARBA00022475"/>
    </source>
</evidence>
<dbReference type="Pfam" id="PF02608">
    <property type="entry name" value="Bmp"/>
    <property type="match status" value="1"/>
</dbReference>
<evidence type="ECO:0000259" key="8">
    <source>
        <dbReference type="Pfam" id="PF02608"/>
    </source>
</evidence>
<keyword evidence="3" id="KW-1003">Cell membrane</keyword>
<evidence type="ECO:0000256" key="1">
    <source>
        <dbReference type="ARBA" id="ARBA00004193"/>
    </source>
</evidence>
<proteinExistence type="inferred from homology"/>
<comment type="subcellular location">
    <subcellularLocation>
        <location evidence="1">Cell membrane</location>
        <topology evidence="1">Lipid-anchor</topology>
    </subcellularLocation>
</comment>
<evidence type="ECO:0000256" key="6">
    <source>
        <dbReference type="ARBA" id="ARBA00023288"/>
    </source>
</evidence>
<dbReference type="EMBL" id="AP012029">
    <property type="protein sequence ID" value="BAJ62331.1"/>
    <property type="molecule type" value="Genomic_DNA"/>
</dbReference>
<evidence type="ECO:0000256" key="4">
    <source>
        <dbReference type="ARBA" id="ARBA00022729"/>
    </source>
</evidence>
<dbReference type="GO" id="GO:0005886">
    <property type="term" value="C:plasma membrane"/>
    <property type="evidence" value="ECO:0007669"/>
    <property type="project" value="UniProtKB-SubCell"/>
</dbReference>
<dbReference type="InParanoid" id="E8MZZ6"/>
<dbReference type="FunCoup" id="E8MZZ6">
    <property type="interactions" value="2"/>
</dbReference>
<feature type="signal peptide" evidence="7">
    <location>
        <begin position="1"/>
        <end position="30"/>
    </location>
</feature>
<dbReference type="PANTHER" id="PTHR34296">
    <property type="entry name" value="TRANSCRIPTIONAL ACTIVATOR PROTEIN MED"/>
    <property type="match status" value="1"/>
</dbReference>
<keyword evidence="10" id="KW-1185">Reference proteome</keyword>
<dbReference type="Gene3D" id="3.40.50.2300">
    <property type="match status" value="2"/>
</dbReference>
<organism evidence="9 10">
    <name type="scientific">Anaerolinea thermophila (strain DSM 14523 / JCM 11388 / NBRC 100420 / UNI-1)</name>
    <dbReference type="NCBI Taxonomy" id="926569"/>
    <lineage>
        <taxon>Bacteria</taxon>
        <taxon>Bacillati</taxon>
        <taxon>Chloroflexota</taxon>
        <taxon>Anaerolineae</taxon>
        <taxon>Anaerolineales</taxon>
        <taxon>Anaerolineaceae</taxon>
        <taxon>Anaerolinea</taxon>
    </lineage>
</organism>
<dbReference type="PROSITE" id="PS51257">
    <property type="entry name" value="PROKAR_LIPOPROTEIN"/>
    <property type="match status" value="1"/>
</dbReference>
<evidence type="ECO:0000256" key="7">
    <source>
        <dbReference type="SAM" id="SignalP"/>
    </source>
</evidence>
<dbReference type="CDD" id="cd06304">
    <property type="entry name" value="PBP1_BmpA_Med_PnrA-like"/>
    <property type="match status" value="1"/>
</dbReference>
<evidence type="ECO:0000256" key="5">
    <source>
        <dbReference type="ARBA" id="ARBA00023136"/>
    </source>
</evidence>
<evidence type="ECO:0000256" key="2">
    <source>
        <dbReference type="ARBA" id="ARBA00008610"/>
    </source>
</evidence>
<name>E8MZZ6_ANATU</name>
<dbReference type="eggNOG" id="COG1744">
    <property type="taxonomic scope" value="Bacteria"/>
</dbReference>
<dbReference type="InterPro" id="IPR028082">
    <property type="entry name" value="Peripla_BP_I"/>
</dbReference>
<gene>
    <name evidence="9" type="ordered locus">ANT_02970</name>
</gene>
<keyword evidence="4 7" id="KW-0732">Signal</keyword>
<feature type="chain" id="PRO_5003228519" evidence="7">
    <location>
        <begin position="31"/>
        <end position="344"/>
    </location>
</feature>
<dbReference type="STRING" id="926569.ANT_02970"/>
<reference evidence="9 10" key="1">
    <citation type="submission" date="2010-12" db="EMBL/GenBank/DDBJ databases">
        <title>Whole genome sequence of Anaerolinea thermophila UNI-1.</title>
        <authorList>
            <person name="Narita-Yamada S."/>
            <person name="Kishi E."/>
            <person name="Watanabe Y."/>
            <person name="Takasaki K."/>
            <person name="Ankai A."/>
            <person name="Oguchi A."/>
            <person name="Fukui S."/>
            <person name="Takahashi M."/>
            <person name="Yashiro I."/>
            <person name="Hosoyama A."/>
            <person name="Sekiguchi Y."/>
            <person name="Hanada S."/>
            <person name="Fujita N."/>
        </authorList>
    </citation>
    <scope>NUCLEOTIDE SEQUENCE [LARGE SCALE GENOMIC DNA]</scope>
    <source>
        <strain evidence="10">DSM 14523 / JCM 11388 / NBRC 100420 / UNI-1</strain>
    </source>
</reference>
<evidence type="ECO:0000313" key="9">
    <source>
        <dbReference type="EMBL" id="BAJ62331.1"/>
    </source>
</evidence>
<comment type="similarity">
    <text evidence="2">Belongs to the BMP lipoprotein family.</text>
</comment>
<sequence>MEENMKFNRFVSLLVLVLFVASLLAACAPAATPTAAPKSEKLKVFGAFATPIEEPWDGVIHAALIKAREEGKIDYEYTENIGYSGDMERILREVAEQKKPDIIFGDAFGNEEAVRRVAKDFPQIAFVFGSGLGPSDPNLSVFDNWIHEPAYLCGMLAGGLTKTGTIGVVGGYPVPEVNRLVNAFIRGAKEVNPNVKVLVTFINSWFDPAAAKEAALAQIDAGADVLYAERFGVIEAAKEKGLWVFGNMSDQNELAPDLVVSSPVWNMTPTVEYVLSQVKAGVYTAQDLKDFSMVAKGGASLAPFHNTESKLPPDLVAKVREREQQIKEGLFRVDIDENQPQAVN</sequence>
<dbReference type="InterPro" id="IPR003760">
    <property type="entry name" value="PnrA-like"/>
</dbReference>
<dbReference type="HOGENOM" id="CLU_038813_1_1_0"/>
<evidence type="ECO:0000313" key="10">
    <source>
        <dbReference type="Proteomes" id="UP000008922"/>
    </source>
</evidence>
<dbReference type="AlphaFoldDB" id="E8MZZ6"/>
<feature type="domain" description="ABC transporter substrate-binding protein PnrA-like" evidence="8">
    <location>
        <begin position="56"/>
        <end position="279"/>
    </location>
</feature>
<dbReference type="OrthoDB" id="149576at2"/>
<protein>
    <submittedName>
        <fullName evidence="9">Basic membrane lipoprotein</fullName>
    </submittedName>
</protein>
<accession>E8MZZ6</accession>
<keyword evidence="5" id="KW-0472">Membrane</keyword>
<dbReference type="KEGG" id="atm:ANT_02970"/>
<dbReference type="SUPFAM" id="SSF53822">
    <property type="entry name" value="Periplasmic binding protein-like I"/>
    <property type="match status" value="1"/>
</dbReference>
<keyword evidence="6 9" id="KW-0449">Lipoprotein</keyword>